<dbReference type="Pfam" id="PF13374">
    <property type="entry name" value="TPR_10"/>
    <property type="match status" value="1"/>
</dbReference>
<protein>
    <recommendedName>
        <fullName evidence="3">NB-ARC domain-containing protein</fullName>
    </recommendedName>
</protein>
<reference evidence="1" key="1">
    <citation type="submission" date="2022-11" db="EMBL/GenBank/DDBJ databases">
        <authorList>
            <person name="Petersen C."/>
        </authorList>
    </citation>
    <scope>NUCLEOTIDE SEQUENCE</scope>
    <source>
        <strain evidence="1">IBT 29864</strain>
    </source>
</reference>
<dbReference type="Pfam" id="PF13424">
    <property type="entry name" value="TPR_12"/>
    <property type="match status" value="3"/>
</dbReference>
<dbReference type="InterPro" id="IPR053137">
    <property type="entry name" value="NLR-like"/>
</dbReference>
<proteinExistence type="predicted"/>
<comment type="caution">
    <text evidence="1">The sequence shown here is derived from an EMBL/GenBank/DDBJ whole genome shotgun (WGS) entry which is preliminary data.</text>
</comment>
<dbReference type="InterPro" id="IPR027417">
    <property type="entry name" value="P-loop_NTPase"/>
</dbReference>
<organism evidence="1 2">
    <name type="scientific">Penicillium cataractarum</name>
    <dbReference type="NCBI Taxonomy" id="2100454"/>
    <lineage>
        <taxon>Eukaryota</taxon>
        <taxon>Fungi</taxon>
        <taxon>Dikarya</taxon>
        <taxon>Ascomycota</taxon>
        <taxon>Pezizomycotina</taxon>
        <taxon>Eurotiomycetes</taxon>
        <taxon>Eurotiomycetidae</taxon>
        <taxon>Eurotiales</taxon>
        <taxon>Aspergillaceae</taxon>
        <taxon>Penicillium</taxon>
    </lineage>
</organism>
<dbReference type="Proteomes" id="UP001147782">
    <property type="component" value="Unassembled WGS sequence"/>
</dbReference>
<accession>A0A9W9VWF5</accession>
<sequence length="838" mass="94630">MEPPAANTIQHGSKFSGTHSVHDNGHLNNIGTVAATNVIFNQNSLGHLNTETSRLKYPLSHVLRRNPRFVGRQDILNQIDTRIQQYGRAAISGMAGVGKSQIALEYCHRVKEQQPHINIFFAHAGTRERLAADYTTLAERLGILGLDNPRVDILALVAERLSDDSYGRWLFVLDGADDRRLLSRGEMGSTSFTRYIPNCEGCSVLVTTKDKVVARELDMGPVIQVDCPGMCEVKELFRAQMMSTGEDKTAADDDTEAIITLASEVGNLPLAINQAAAFIQNSMISLREYIEILQASLGNRMYLLGYGEAHSVLRTFHLSFNQAAMLPISVRLLSVIAVFDRQDIPRWLLRETTRDENTTEAEFTDSLGKLVSLSLLTDNGNGEAFSMHQQAQLAVRDWLKGQKETKYHECAVAKLADIFPTSEYQNWKECRVLFPHAQAVLEYDKNSSTLPYAALLHKVALYQWQQEKLELAQTYAHEAYTIRKKNSVVPSKENPAIIDSLALLASIMMYRGLHAAAEKRLREVLNWRKRVLGYNHPHSLDSVNELGILLRRARRYTEAEAMHRRALEGRRKVLRANDPAVFATMDDLGAVLIDQGRYEEASKLHREALNGNLAALGPEHPATLTSREDLASVLSEMGDMDQAQNMYQLSLDHYTKLLGKGHSDTLSCMNNLACVLVKQELFAEAEEQYKQVSEAYARIFTKQHQYTLTALQNLSRARVLQGRYVDAETPCRDALTEMETLYGNDHATTLICRRRLADILKLQGRNADAEQLYRSALEGWENRLMDNHEELDGCITGLINVLRAEGNHDEVERVQRQWNRTFLWFVWALGRNLIRKIV</sequence>
<keyword evidence="2" id="KW-1185">Reference proteome</keyword>
<dbReference type="RefSeq" id="XP_056561370.1">
    <property type="nucleotide sequence ID" value="XM_056694641.1"/>
</dbReference>
<gene>
    <name evidence="1" type="ORF">N7496_001710</name>
</gene>
<dbReference type="SUPFAM" id="SSF48452">
    <property type="entry name" value="TPR-like"/>
    <property type="match status" value="1"/>
</dbReference>
<reference evidence="1" key="2">
    <citation type="journal article" date="2023" name="IMA Fungus">
        <title>Comparative genomic study of the Penicillium genus elucidates a diverse pangenome and 15 lateral gene transfer events.</title>
        <authorList>
            <person name="Petersen C."/>
            <person name="Sorensen T."/>
            <person name="Nielsen M.R."/>
            <person name="Sondergaard T.E."/>
            <person name="Sorensen J.L."/>
            <person name="Fitzpatrick D.A."/>
            <person name="Frisvad J.C."/>
            <person name="Nielsen K.L."/>
        </authorList>
    </citation>
    <scope>NUCLEOTIDE SEQUENCE</scope>
    <source>
        <strain evidence="1">IBT 29864</strain>
    </source>
</reference>
<dbReference type="SMART" id="SM00028">
    <property type="entry name" value="TPR"/>
    <property type="match status" value="6"/>
</dbReference>
<name>A0A9W9VWF5_9EURO</name>
<dbReference type="Gene3D" id="3.40.50.300">
    <property type="entry name" value="P-loop containing nucleotide triphosphate hydrolases"/>
    <property type="match status" value="1"/>
</dbReference>
<dbReference type="AlphaFoldDB" id="A0A9W9VWF5"/>
<dbReference type="NCBIfam" id="NF040586">
    <property type="entry name" value="FxSxx_TPR"/>
    <property type="match status" value="1"/>
</dbReference>
<dbReference type="PANTHER" id="PTHR46082:SF6">
    <property type="entry name" value="AAA+ ATPASE DOMAIN-CONTAINING PROTEIN-RELATED"/>
    <property type="match status" value="1"/>
</dbReference>
<dbReference type="Gene3D" id="1.25.40.10">
    <property type="entry name" value="Tetratricopeptide repeat domain"/>
    <property type="match status" value="2"/>
</dbReference>
<dbReference type="OrthoDB" id="4223291at2759"/>
<evidence type="ECO:0000313" key="1">
    <source>
        <dbReference type="EMBL" id="KAJ5390642.1"/>
    </source>
</evidence>
<dbReference type="InterPro" id="IPR011990">
    <property type="entry name" value="TPR-like_helical_dom_sf"/>
</dbReference>
<dbReference type="PANTHER" id="PTHR46082">
    <property type="entry name" value="ATP/GTP-BINDING PROTEIN-RELATED"/>
    <property type="match status" value="1"/>
</dbReference>
<evidence type="ECO:0000313" key="2">
    <source>
        <dbReference type="Proteomes" id="UP001147782"/>
    </source>
</evidence>
<dbReference type="SUPFAM" id="SSF52540">
    <property type="entry name" value="P-loop containing nucleoside triphosphate hydrolases"/>
    <property type="match status" value="1"/>
</dbReference>
<evidence type="ECO:0008006" key="3">
    <source>
        <dbReference type="Google" id="ProtNLM"/>
    </source>
</evidence>
<dbReference type="EMBL" id="JAPZBS010000001">
    <property type="protein sequence ID" value="KAJ5390642.1"/>
    <property type="molecule type" value="Genomic_DNA"/>
</dbReference>
<dbReference type="InterPro" id="IPR019734">
    <property type="entry name" value="TPR_rpt"/>
</dbReference>
<dbReference type="GeneID" id="81433818"/>